<feature type="transmembrane region" description="Helical" evidence="1">
    <location>
        <begin position="31"/>
        <end position="54"/>
    </location>
</feature>
<comment type="caution">
    <text evidence="2">The sequence shown here is derived from an EMBL/GenBank/DDBJ whole genome shotgun (WGS) entry which is preliminary data.</text>
</comment>
<name>A0A327ZAB7_9ACTN</name>
<proteinExistence type="predicted"/>
<dbReference type="InterPro" id="IPR009872">
    <property type="entry name" value="DUF1427"/>
</dbReference>
<keyword evidence="3" id="KW-1185">Reference proteome</keyword>
<gene>
    <name evidence="2" type="ORF">B0I29_11936</name>
</gene>
<accession>A0A327ZAB7</accession>
<evidence type="ECO:0000313" key="2">
    <source>
        <dbReference type="EMBL" id="RAK28699.1"/>
    </source>
</evidence>
<feature type="transmembrane region" description="Helical" evidence="1">
    <location>
        <begin position="5"/>
        <end position="25"/>
    </location>
</feature>
<dbReference type="RefSeq" id="WP_111653164.1">
    <property type="nucleotide sequence ID" value="NZ_JACHWI010000006.1"/>
</dbReference>
<protein>
    <submittedName>
        <fullName evidence="2">XapX domain-containing protein</fullName>
    </submittedName>
</protein>
<keyword evidence="1" id="KW-0472">Membrane</keyword>
<organism evidence="2 3">
    <name type="scientific">Actinoplanes lutulentus</name>
    <dbReference type="NCBI Taxonomy" id="1287878"/>
    <lineage>
        <taxon>Bacteria</taxon>
        <taxon>Bacillati</taxon>
        <taxon>Actinomycetota</taxon>
        <taxon>Actinomycetes</taxon>
        <taxon>Micromonosporales</taxon>
        <taxon>Micromonosporaceae</taxon>
        <taxon>Actinoplanes</taxon>
    </lineage>
</organism>
<dbReference type="InterPro" id="IPR020017">
    <property type="entry name" value="XapX_domain"/>
</dbReference>
<dbReference type="NCBIfam" id="TIGR03510">
    <property type="entry name" value="XapX"/>
    <property type="match status" value="1"/>
</dbReference>
<dbReference type="EMBL" id="QLMJ01000019">
    <property type="protein sequence ID" value="RAK28699.1"/>
    <property type="molecule type" value="Genomic_DNA"/>
</dbReference>
<dbReference type="Pfam" id="PF07235">
    <property type="entry name" value="DUF1427"/>
    <property type="match status" value="1"/>
</dbReference>
<dbReference type="AlphaFoldDB" id="A0A327ZAB7"/>
<evidence type="ECO:0000313" key="3">
    <source>
        <dbReference type="Proteomes" id="UP000249341"/>
    </source>
</evidence>
<reference evidence="2 3" key="1">
    <citation type="submission" date="2018-06" db="EMBL/GenBank/DDBJ databases">
        <title>Genomic Encyclopedia of Type Strains, Phase III (KMG-III): the genomes of soil and plant-associated and newly described type strains.</title>
        <authorList>
            <person name="Whitman W."/>
        </authorList>
    </citation>
    <scope>NUCLEOTIDE SEQUENCE [LARGE SCALE GENOMIC DNA]</scope>
    <source>
        <strain evidence="2 3">CGMCC 4.7090</strain>
    </source>
</reference>
<keyword evidence="1" id="KW-0812">Transmembrane</keyword>
<dbReference type="Proteomes" id="UP000249341">
    <property type="component" value="Unassembled WGS sequence"/>
</dbReference>
<keyword evidence="1" id="KW-1133">Transmembrane helix</keyword>
<evidence type="ECO:0000256" key="1">
    <source>
        <dbReference type="SAM" id="Phobius"/>
    </source>
</evidence>
<sequence length="70" mass="7108">MNPVVIAYAASLGAGAVGGALYWLMDVPSPAPPWVSLCGLLGILGGEAAGGVLLRRWRRKPAPAAHQSAT</sequence>